<evidence type="ECO:0000313" key="5">
    <source>
        <dbReference type="EMBL" id="MDT0318730.1"/>
    </source>
</evidence>
<dbReference type="PRINTS" id="PR01011">
    <property type="entry name" value="GLUTPROXDASE"/>
</dbReference>
<proteinExistence type="inferred from homology"/>
<comment type="caution">
    <text evidence="5">The sequence shown here is derived from an EMBL/GenBank/DDBJ whole genome shotgun (WGS) entry which is preliminary data.</text>
</comment>
<evidence type="ECO:0000256" key="1">
    <source>
        <dbReference type="ARBA" id="ARBA00006926"/>
    </source>
</evidence>
<dbReference type="PANTHER" id="PTHR11592:SF40">
    <property type="entry name" value="THIOREDOXIN_GLUTATHIONE PEROXIDASE BTUE"/>
    <property type="match status" value="1"/>
</dbReference>
<gene>
    <name evidence="5" type="ORF">RNC47_10315</name>
</gene>
<dbReference type="SUPFAM" id="SSF52833">
    <property type="entry name" value="Thioredoxin-like"/>
    <property type="match status" value="1"/>
</dbReference>
<evidence type="ECO:0000256" key="4">
    <source>
        <dbReference type="RuleBase" id="RU000499"/>
    </source>
</evidence>
<dbReference type="GO" id="GO:0004601">
    <property type="term" value="F:peroxidase activity"/>
    <property type="evidence" value="ECO:0007669"/>
    <property type="project" value="UniProtKB-KW"/>
</dbReference>
<dbReference type="InterPro" id="IPR029759">
    <property type="entry name" value="GPX_AS"/>
</dbReference>
<dbReference type="InterPro" id="IPR036249">
    <property type="entry name" value="Thioredoxin-like_sf"/>
</dbReference>
<keyword evidence="6" id="KW-1185">Reference proteome</keyword>
<dbReference type="CDD" id="cd00340">
    <property type="entry name" value="GSH_Peroxidase"/>
    <property type="match status" value="1"/>
</dbReference>
<dbReference type="InterPro" id="IPR000889">
    <property type="entry name" value="Glutathione_peroxidase"/>
</dbReference>
<keyword evidence="2 4" id="KW-0575">Peroxidase</keyword>
<protein>
    <recommendedName>
        <fullName evidence="4">Glutathione peroxidase</fullName>
    </recommendedName>
</protein>
<evidence type="ECO:0000313" key="6">
    <source>
        <dbReference type="Proteomes" id="UP001183420"/>
    </source>
</evidence>
<dbReference type="PIRSF" id="PIRSF000303">
    <property type="entry name" value="Glutathion_perox"/>
    <property type="match status" value="1"/>
</dbReference>
<dbReference type="Proteomes" id="UP001183420">
    <property type="component" value="Unassembled WGS sequence"/>
</dbReference>
<organism evidence="5 6">
    <name type="scientific">Streptomyces millisiae</name>
    <dbReference type="NCBI Taxonomy" id="3075542"/>
    <lineage>
        <taxon>Bacteria</taxon>
        <taxon>Bacillati</taxon>
        <taxon>Actinomycetota</taxon>
        <taxon>Actinomycetes</taxon>
        <taxon>Kitasatosporales</taxon>
        <taxon>Streptomycetaceae</taxon>
        <taxon>Streptomyces</taxon>
    </lineage>
</organism>
<sequence>MSVLDTEIGALRGGPADLAQYRGKAVLIVNVASKCGLTPQYAALEELQRRYAERGFTVLGVPCNQFMGQEPGTPEEIATFCSATYGVTFPLTEKVDVNGETRHPLYARLTETADADDYRGDIRWNFEKFLVAPDGTVAARFAPQTEPDSAAVTAAVEAALPA</sequence>
<dbReference type="RefSeq" id="WP_311597590.1">
    <property type="nucleotide sequence ID" value="NZ_JAVREM010000008.1"/>
</dbReference>
<dbReference type="Pfam" id="PF00255">
    <property type="entry name" value="GSHPx"/>
    <property type="match status" value="1"/>
</dbReference>
<dbReference type="PANTHER" id="PTHR11592">
    <property type="entry name" value="GLUTATHIONE PEROXIDASE"/>
    <property type="match status" value="1"/>
</dbReference>
<evidence type="ECO:0000256" key="3">
    <source>
        <dbReference type="ARBA" id="ARBA00023002"/>
    </source>
</evidence>
<name>A0ABU2LMB4_9ACTN</name>
<dbReference type="EMBL" id="JAVREM010000008">
    <property type="protein sequence ID" value="MDT0318730.1"/>
    <property type="molecule type" value="Genomic_DNA"/>
</dbReference>
<reference evidence="6" key="1">
    <citation type="submission" date="2023-07" db="EMBL/GenBank/DDBJ databases">
        <title>30 novel species of actinomycetes from the DSMZ collection.</title>
        <authorList>
            <person name="Nouioui I."/>
        </authorList>
    </citation>
    <scope>NUCLEOTIDE SEQUENCE [LARGE SCALE GENOMIC DNA]</scope>
    <source>
        <strain evidence="6">DSM 44918</strain>
    </source>
</reference>
<comment type="similarity">
    <text evidence="1 4">Belongs to the glutathione peroxidase family.</text>
</comment>
<keyword evidence="3 4" id="KW-0560">Oxidoreductase</keyword>
<dbReference type="PROSITE" id="PS00460">
    <property type="entry name" value="GLUTATHIONE_PEROXID_1"/>
    <property type="match status" value="1"/>
</dbReference>
<dbReference type="PROSITE" id="PS51355">
    <property type="entry name" value="GLUTATHIONE_PEROXID_3"/>
    <property type="match status" value="1"/>
</dbReference>
<dbReference type="Gene3D" id="3.40.30.10">
    <property type="entry name" value="Glutaredoxin"/>
    <property type="match status" value="1"/>
</dbReference>
<accession>A0ABU2LMB4</accession>
<evidence type="ECO:0000256" key="2">
    <source>
        <dbReference type="ARBA" id="ARBA00022559"/>
    </source>
</evidence>